<organism evidence="11 12">
    <name type="scientific">Fusarium mexicanum</name>
    <dbReference type="NCBI Taxonomy" id="751941"/>
    <lineage>
        <taxon>Eukaryota</taxon>
        <taxon>Fungi</taxon>
        <taxon>Dikarya</taxon>
        <taxon>Ascomycota</taxon>
        <taxon>Pezizomycotina</taxon>
        <taxon>Sordariomycetes</taxon>
        <taxon>Hypocreomycetidae</taxon>
        <taxon>Hypocreales</taxon>
        <taxon>Nectriaceae</taxon>
        <taxon>Fusarium</taxon>
        <taxon>Fusarium fujikuroi species complex</taxon>
    </lineage>
</organism>
<keyword evidence="12" id="KW-1185">Reference proteome</keyword>
<evidence type="ECO:0000256" key="9">
    <source>
        <dbReference type="SAM" id="Phobius"/>
    </source>
</evidence>
<evidence type="ECO:0000256" key="1">
    <source>
        <dbReference type="ARBA" id="ARBA00004141"/>
    </source>
</evidence>
<comment type="similarity">
    <text evidence="2">Belongs to the type-B carboxylesterase/lipase family.</text>
</comment>
<dbReference type="GO" id="GO:0022857">
    <property type="term" value="F:transmembrane transporter activity"/>
    <property type="evidence" value="ECO:0007669"/>
    <property type="project" value="InterPro"/>
</dbReference>
<feature type="transmembrane region" description="Helical" evidence="9">
    <location>
        <begin position="179"/>
        <end position="200"/>
    </location>
</feature>
<feature type="transmembrane region" description="Helical" evidence="9">
    <location>
        <begin position="416"/>
        <end position="435"/>
    </location>
</feature>
<comment type="subcellular location">
    <subcellularLocation>
        <location evidence="1">Membrane</location>
        <topology evidence="1">Multi-pass membrane protein</topology>
    </subcellularLocation>
</comment>
<dbReference type="FunFam" id="1.20.1250.20:FF:000034">
    <property type="entry name" value="MFS general substrate transporter"/>
    <property type="match status" value="1"/>
</dbReference>
<feature type="transmembrane region" description="Helical" evidence="9">
    <location>
        <begin position="447"/>
        <end position="468"/>
    </location>
</feature>
<keyword evidence="4 9" id="KW-0812">Transmembrane</keyword>
<dbReference type="Proteomes" id="UP000522262">
    <property type="component" value="Unassembled WGS sequence"/>
</dbReference>
<dbReference type="GO" id="GO:0016020">
    <property type="term" value="C:membrane"/>
    <property type="evidence" value="ECO:0007669"/>
    <property type="project" value="UniProtKB-SubCell"/>
</dbReference>
<evidence type="ECO:0000256" key="2">
    <source>
        <dbReference type="ARBA" id="ARBA00005964"/>
    </source>
</evidence>
<evidence type="ECO:0000259" key="10">
    <source>
        <dbReference type="Pfam" id="PF00135"/>
    </source>
</evidence>
<feature type="transmembrane region" description="Helical" evidence="9">
    <location>
        <begin position="351"/>
        <end position="370"/>
    </location>
</feature>
<name>A0A8H5I2Y9_9HYPO</name>
<accession>A0A8H5I2Y9</accession>
<dbReference type="Gene3D" id="3.40.50.1820">
    <property type="entry name" value="alpha/beta hydrolase"/>
    <property type="match status" value="1"/>
</dbReference>
<keyword evidence="6 9" id="KW-1133">Transmembrane helix</keyword>
<feature type="transmembrane region" description="Helical" evidence="9">
    <location>
        <begin position="121"/>
        <end position="141"/>
    </location>
</feature>
<keyword evidence="3" id="KW-0813">Transport</keyword>
<feature type="transmembrane region" description="Helical" evidence="9">
    <location>
        <begin position="283"/>
        <end position="302"/>
    </location>
</feature>
<dbReference type="InterPro" id="IPR036259">
    <property type="entry name" value="MFS_trans_sf"/>
</dbReference>
<keyword evidence="7 9" id="KW-0472">Membrane</keyword>
<dbReference type="Pfam" id="PF07690">
    <property type="entry name" value="MFS_1"/>
    <property type="match status" value="1"/>
</dbReference>
<dbReference type="GO" id="GO:0016787">
    <property type="term" value="F:hydrolase activity"/>
    <property type="evidence" value="ECO:0007669"/>
    <property type="project" value="UniProtKB-KW"/>
</dbReference>
<evidence type="ECO:0000256" key="5">
    <source>
        <dbReference type="ARBA" id="ARBA00022801"/>
    </source>
</evidence>
<dbReference type="SUPFAM" id="SSF103473">
    <property type="entry name" value="MFS general substrate transporter"/>
    <property type="match status" value="1"/>
</dbReference>
<protein>
    <submittedName>
        <fullName evidence="11">Carboxylesterase type B</fullName>
    </submittedName>
</protein>
<evidence type="ECO:0000256" key="3">
    <source>
        <dbReference type="ARBA" id="ARBA00022448"/>
    </source>
</evidence>
<evidence type="ECO:0000256" key="4">
    <source>
        <dbReference type="ARBA" id="ARBA00022692"/>
    </source>
</evidence>
<dbReference type="InterPro" id="IPR019819">
    <property type="entry name" value="Carboxylesterase_B_CS"/>
</dbReference>
<feature type="transmembrane region" description="Helical" evidence="9">
    <location>
        <begin position="89"/>
        <end position="109"/>
    </location>
</feature>
<dbReference type="AlphaFoldDB" id="A0A8H5I2Y9"/>
<feature type="domain" description="Carboxylesterase type B" evidence="10">
    <location>
        <begin position="584"/>
        <end position="1093"/>
    </location>
</feature>
<dbReference type="InterPro" id="IPR029058">
    <property type="entry name" value="AB_hydrolase_fold"/>
</dbReference>
<dbReference type="FunFam" id="1.20.1250.20:FF:000013">
    <property type="entry name" value="MFS general substrate transporter"/>
    <property type="match status" value="1"/>
</dbReference>
<dbReference type="InterPro" id="IPR002018">
    <property type="entry name" value="CarbesteraseB"/>
</dbReference>
<evidence type="ECO:0000256" key="8">
    <source>
        <dbReference type="ARBA" id="ARBA00023180"/>
    </source>
</evidence>
<sequence length="1099" mass="120629">MAESQHKAPEPIKVDEKFVEHAADACSGLTPEDAEFMRRYEGGTGKKVVKKIGFQPLSIMVVLCLLAHIDRKNIGNAKIEGLDKDLGLVGNQYNIASTIFFVPYIIFEVPSNIVLKKVRASIWLSFLIICWGIVMTCMGVVQNFQGLVAFRVILGAGFFPGAVFIVSSWYPRHEFQQRLAIFYTASAFSGALSGLLAFGIARIDGARGIAGWRWIFLIEGAVTVAAGLVMPLLIIDTPERAKWLSDDEKRFVDLCLRLSGVRSNIKEGDKFSWRLLFKTMVDWKVLLGIILAWANSVPNAAFKFTMPQIIKQLGFTTAQSQLLTMPPYVCGGIAAWLSGRFSDRLSWRMPFIVGPMSVLLVALVVLFNYSKNVEDNVPAMYVGVMLAQIGIYPLLPGISEWTGNNLAPSWKRSIGLAWLLAAGNIGSLIGTNIFLDREAPQYPTGYGVALGIICLAASCALLMEFCLWKSNKVRAQLSEVEIRQKYSQDELDAMGERRKVKNCRAKWKLPNPPAASGAAIDGTGLVAFGFAVPPFHQRAKPAKANAQGASVGTEEELVGTKSRAVASEVPIIDLGYAVYQGSVHEGSSSLYNFSNIRYGEPPVGDLRFAKPVAPKGRNVTLDKGDVGRICPQAMAAWEVYTSFTGPDFLSGKISTLTEDQKHALKEPSDLKIPIDPRETEDCLFLDVVTPIKTFESPLRKLAPVIFWLSGGGYTTGEKGWFDPAGLIKASYASSSEGLVFVSANYRLGALGWLAGSKLDQETMVANAALYDQRLALEWIQENIHQFGGDPTRVTIMGESAGGASIYHHLTAFGGKDKRTLFQRAIPQSTGWVHTANDKLENDVIDKFLALAKVPDLEAARKLSAEEVREANRLLISNSDWGTSTTGPFVDGLYVPENPDKLFAEGRHCQDVDLLIGFNEDEGLIFTSPESNDDAGYRKFLESTYSNASPETLDHIETKLYPPVFDGSHGYTNQTGRASITKAESEFTCKYGFLQAAYGNRAKSYRFNVYPGLHGSEMHYTFYNGPERNPEVDEGIAVGFQKLLTSFAATGNATSLAVPQGVPVYGEERRMLYIGNEGFGIATDETVPERCKFWQSGIYL</sequence>
<evidence type="ECO:0000256" key="6">
    <source>
        <dbReference type="ARBA" id="ARBA00022989"/>
    </source>
</evidence>
<evidence type="ECO:0000313" key="12">
    <source>
        <dbReference type="Proteomes" id="UP000522262"/>
    </source>
</evidence>
<dbReference type="InterPro" id="IPR011701">
    <property type="entry name" value="MFS"/>
</dbReference>
<gene>
    <name evidence="11" type="ORF">FMEXI_14313</name>
</gene>
<dbReference type="InterPro" id="IPR019826">
    <property type="entry name" value="Carboxylesterase_B_AS"/>
</dbReference>
<keyword evidence="8" id="KW-0325">Glycoprotein</keyword>
<comment type="caution">
    <text evidence="11">The sequence shown here is derived from an EMBL/GenBank/DDBJ whole genome shotgun (WGS) entry which is preliminary data.</text>
</comment>
<keyword evidence="5" id="KW-0378">Hydrolase</keyword>
<feature type="transmembrane region" description="Helical" evidence="9">
    <location>
        <begin position="376"/>
        <end position="395"/>
    </location>
</feature>
<dbReference type="PROSITE" id="PS00122">
    <property type="entry name" value="CARBOXYLESTERASE_B_1"/>
    <property type="match status" value="1"/>
</dbReference>
<proteinExistence type="inferred from homology"/>
<dbReference type="PROSITE" id="PS00941">
    <property type="entry name" value="CARBOXYLESTERASE_B_2"/>
    <property type="match status" value="1"/>
</dbReference>
<dbReference type="Pfam" id="PF00135">
    <property type="entry name" value="COesterase"/>
    <property type="match status" value="1"/>
</dbReference>
<dbReference type="PANTHER" id="PTHR43791:SF54">
    <property type="entry name" value="MAJOR FACILITATOR SUPERFAMILY (MFS) PROFILE DOMAIN-CONTAINING PROTEIN-RELATED"/>
    <property type="match status" value="1"/>
</dbReference>
<dbReference type="SUPFAM" id="SSF53474">
    <property type="entry name" value="alpha/beta-Hydrolases"/>
    <property type="match status" value="1"/>
</dbReference>
<evidence type="ECO:0000313" key="11">
    <source>
        <dbReference type="EMBL" id="KAF5529172.1"/>
    </source>
</evidence>
<reference evidence="11 12" key="1">
    <citation type="submission" date="2020-05" db="EMBL/GenBank/DDBJ databases">
        <title>Identification and distribution of gene clusters putatively required for synthesis of sphingolipid metabolism inhibitors in phylogenetically diverse species of the filamentous fungus Fusarium.</title>
        <authorList>
            <person name="Kim H.-S."/>
            <person name="Busman M."/>
            <person name="Brown D.W."/>
            <person name="Divon H."/>
            <person name="Uhlig S."/>
            <person name="Proctor R.H."/>
        </authorList>
    </citation>
    <scope>NUCLEOTIDE SEQUENCE [LARGE SCALE GENOMIC DNA]</scope>
    <source>
        <strain evidence="11 12">NRRL 53147</strain>
    </source>
</reference>
<feature type="transmembrane region" description="Helical" evidence="9">
    <location>
        <begin position="212"/>
        <end position="235"/>
    </location>
</feature>
<feature type="transmembrane region" description="Helical" evidence="9">
    <location>
        <begin position="48"/>
        <end position="69"/>
    </location>
</feature>
<dbReference type="EMBL" id="JAAOAM010000643">
    <property type="protein sequence ID" value="KAF5529172.1"/>
    <property type="molecule type" value="Genomic_DNA"/>
</dbReference>
<dbReference type="Gene3D" id="1.20.1250.20">
    <property type="entry name" value="MFS general substrate transporter like domains"/>
    <property type="match status" value="2"/>
</dbReference>
<feature type="transmembrane region" description="Helical" evidence="9">
    <location>
        <begin position="147"/>
        <end position="167"/>
    </location>
</feature>
<evidence type="ECO:0000256" key="7">
    <source>
        <dbReference type="ARBA" id="ARBA00023136"/>
    </source>
</evidence>
<dbReference type="PANTHER" id="PTHR43791">
    <property type="entry name" value="PERMEASE-RELATED"/>
    <property type="match status" value="1"/>
</dbReference>